<dbReference type="InterPro" id="IPR032820">
    <property type="entry name" value="ATPase_put"/>
</dbReference>
<protein>
    <submittedName>
        <fullName evidence="3">F0F1 ATPase subunit</fullName>
    </submittedName>
</protein>
<name>A0A7X2SQY0_9FIRM</name>
<evidence type="ECO:0000256" key="1">
    <source>
        <dbReference type="SAM" id="MobiDB-lite"/>
    </source>
</evidence>
<feature type="region of interest" description="Disordered" evidence="1">
    <location>
        <begin position="68"/>
        <end position="99"/>
    </location>
</feature>
<evidence type="ECO:0000313" key="3">
    <source>
        <dbReference type="EMBL" id="MSD27762.1"/>
    </source>
</evidence>
<keyword evidence="2" id="KW-1133">Transmembrane helix</keyword>
<feature type="transmembrane region" description="Helical" evidence="2">
    <location>
        <begin position="7"/>
        <end position="28"/>
    </location>
</feature>
<comment type="caution">
    <text evidence="3">The sequence shown here is derived from an EMBL/GenBank/DDBJ whole genome shotgun (WGS) entry which is preliminary data.</text>
</comment>
<dbReference type="AlphaFoldDB" id="A0A7X2SQY0"/>
<organism evidence="3 4">
    <name type="scientific">Agathobacter rectalis</name>
    <dbReference type="NCBI Taxonomy" id="39491"/>
    <lineage>
        <taxon>Bacteria</taxon>
        <taxon>Bacillati</taxon>
        <taxon>Bacillota</taxon>
        <taxon>Clostridia</taxon>
        <taxon>Lachnospirales</taxon>
        <taxon>Lachnospiraceae</taxon>
        <taxon>Agathobacter</taxon>
    </lineage>
</organism>
<dbReference type="EMBL" id="WKQV01000020">
    <property type="protein sequence ID" value="MSD27762.1"/>
    <property type="molecule type" value="Genomic_DNA"/>
</dbReference>
<sequence>MNALIMVFQFGINMIVPIFLCTLAGVWIGKKTGADWVTVPLFFIGAFAGANNIYRMVQKFLKSEDDGRAVRHTPGRQSTTETEISDSISRVEKDVKKNK</sequence>
<feature type="compositionally biased region" description="Basic and acidic residues" evidence="1">
    <location>
        <begin position="89"/>
        <end position="99"/>
    </location>
</feature>
<evidence type="ECO:0000256" key="2">
    <source>
        <dbReference type="SAM" id="Phobius"/>
    </source>
</evidence>
<keyword evidence="2" id="KW-0472">Membrane</keyword>
<accession>A0A7X2SQY0</accession>
<gene>
    <name evidence="3" type="ORF">GKE44_11520</name>
</gene>
<keyword evidence="2" id="KW-0812">Transmembrane</keyword>
<proteinExistence type="predicted"/>
<evidence type="ECO:0000313" key="4">
    <source>
        <dbReference type="Proteomes" id="UP000465607"/>
    </source>
</evidence>
<feature type="compositionally biased region" description="Low complexity" evidence="1">
    <location>
        <begin position="78"/>
        <end position="88"/>
    </location>
</feature>
<feature type="transmembrane region" description="Helical" evidence="2">
    <location>
        <begin position="34"/>
        <end position="54"/>
    </location>
</feature>
<reference evidence="3 4" key="1">
    <citation type="journal article" date="2019" name="Nat. Med.">
        <title>A library of human gut bacterial isolates paired with longitudinal multiomics data enables mechanistic microbiome research.</title>
        <authorList>
            <person name="Poyet M."/>
            <person name="Groussin M."/>
            <person name="Gibbons S.M."/>
            <person name="Avila-Pacheco J."/>
            <person name="Jiang X."/>
            <person name="Kearney S.M."/>
            <person name="Perrotta A.R."/>
            <person name="Berdy B."/>
            <person name="Zhao S."/>
            <person name="Lieberman T.D."/>
            <person name="Swanson P.K."/>
            <person name="Smith M."/>
            <person name="Roesemann S."/>
            <person name="Alexander J.E."/>
            <person name="Rich S.A."/>
            <person name="Livny J."/>
            <person name="Vlamakis H."/>
            <person name="Clish C."/>
            <person name="Bullock K."/>
            <person name="Deik A."/>
            <person name="Scott J."/>
            <person name="Pierce K.A."/>
            <person name="Xavier R.J."/>
            <person name="Alm E.J."/>
        </authorList>
    </citation>
    <scope>NUCLEOTIDE SEQUENCE [LARGE SCALE GENOMIC DNA]</scope>
    <source>
        <strain evidence="3 4">BIOML-A5</strain>
    </source>
</reference>
<dbReference type="Pfam" id="PF09527">
    <property type="entry name" value="ATPase_gene1"/>
    <property type="match status" value="1"/>
</dbReference>
<dbReference type="Proteomes" id="UP000465607">
    <property type="component" value="Unassembled WGS sequence"/>
</dbReference>